<evidence type="ECO:0000313" key="2">
    <source>
        <dbReference type="Proteomes" id="UP000009877"/>
    </source>
</evidence>
<dbReference type="EMBL" id="ANHZ02000009">
    <property type="protein sequence ID" value="EME36705.1"/>
    <property type="molecule type" value="Genomic_DNA"/>
</dbReference>
<reference evidence="1 2" key="1">
    <citation type="journal article" date="2014" name="Genome Announc.">
        <title>Draft Genome Sequence of Kocuria palustris PEL.</title>
        <authorList>
            <person name="Sharma G."/>
            <person name="Khatri I."/>
            <person name="Subramanian S."/>
        </authorList>
    </citation>
    <scope>NUCLEOTIDE SEQUENCE [LARGE SCALE GENOMIC DNA]</scope>
    <source>
        <strain evidence="1 2">PEL</strain>
    </source>
</reference>
<sequence length="46" mass="5085">MPCCRDVVCRECCRGEAREGPFRTGCGCPPSCEVCVTMSSDCQYMK</sequence>
<gene>
    <name evidence="1" type="ORF">C884_02515</name>
</gene>
<comment type="caution">
    <text evidence="1">The sequence shown here is derived from an EMBL/GenBank/DDBJ whole genome shotgun (WGS) entry which is preliminary data.</text>
</comment>
<organism evidence="1 2">
    <name type="scientific">Kocuria palustris PEL</name>
    <dbReference type="NCBI Taxonomy" id="1236550"/>
    <lineage>
        <taxon>Bacteria</taxon>
        <taxon>Bacillati</taxon>
        <taxon>Actinomycetota</taxon>
        <taxon>Actinomycetes</taxon>
        <taxon>Micrococcales</taxon>
        <taxon>Micrococcaceae</taxon>
        <taxon>Kocuria</taxon>
    </lineage>
</organism>
<protein>
    <submittedName>
        <fullName evidence="1">Uncharacterized protein</fullName>
    </submittedName>
</protein>
<dbReference type="AlphaFoldDB" id="M2YDS5"/>
<evidence type="ECO:0000313" key="1">
    <source>
        <dbReference type="EMBL" id="EME36705.1"/>
    </source>
</evidence>
<dbReference type="Proteomes" id="UP000009877">
    <property type="component" value="Unassembled WGS sequence"/>
</dbReference>
<accession>M2YDS5</accession>
<name>M2YDS5_9MICC</name>
<proteinExistence type="predicted"/>
<keyword evidence="2" id="KW-1185">Reference proteome</keyword>